<accession>A0A382JUN9</accession>
<feature type="non-terminal residue" evidence="1">
    <location>
        <position position="49"/>
    </location>
</feature>
<proteinExistence type="predicted"/>
<protein>
    <submittedName>
        <fullName evidence="1">Uncharacterized protein</fullName>
    </submittedName>
</protein>
<gene>
    <name evidence="1" type="ORF">METZ01_LOCUS267541</name>
</gene>
<name>A0A382JUN9_9ZZZZ</name>
<dbReference type="AlphaFoldDB" id="A0A382JUN9"/>
<dbReference type="EMBL" id="UINC01075973">
    <property type="protein sequence ID" value="SVC14687.1"/>
    <property type="molecule type" value="Genomic_DNA"/>
</dbReference>
<evidence type="ECO:0000313" key="1">
    <source>
        <dbReference type="EMBL" id="SVC14687.1"/>
    </source>
</evidence>
<organism evidence="1">
    <name type="scientific">marine metagenome</name>
    <dbReference type="NCBI Taxonomy" id="408172"/>
    <lineage>
        <taxon>unclassified sequences</taxon>
        <taxon>metagenomes</taxon>
        <taxon>ecological metagenomes</taxon>
    </lineage>
</organism>
<reference evidence="1" key="1">
    <citation type="submission" date="2018-05" db="EMBL/GenBank/DDBJ databases">
        <authorList>
            <person name="Lanie J.A."/>
            <person name="Ng W.-L."/>
            <person name="Kazmierczak K.M."/>
            <person name="Andrzejewski T.M."/>
            <person name="Davidsen T.M."/>
            <person name="Wayne K.J."/>
            <person name="Tettelin H."/>
            <person name="Glass J.I."/>
            <person name="Rusch D."/>
            <person name="Podicherti R."/>
            <person name="Tsui H.-C.T."/>
            <person name="Winkler M.E."/>
        </authorList>
    </citation>
    <scope>NUCLEOTIDE SEQUENCE</scope>
</reference>
<sequence>PNNQPPVTVNTHGLSCATLATLMRKSTRLFAAGSPSPTNCRLKVTLTAS</sequence>
<feature type="non-terminal residue" evidence="1">
    <location>
        <position position="1"/>
    </location>
</feature>